<dbReference type="Pfam" id="PF02080">
    <property type="entry name" value="TrkA_C"/>
    <property type="match status" value="1"/>
</dbReference>
<dbReference type="STRING" id="1793.AWC04_07640"/>
<gene>
    <name evidence="1" type="ORF">AWC04_07640</name>
</gene>
<dbReference type="Gene3D" id="3.30.70.1450">
    <property type="entry name" value="Regulator of K+ conductance, C-terminal domain"/>
    <property type="match status" value="1"/>
</dbReference>
<dbReference type="InterPro" id="IPR050144">
    <property type="entry name" value="AAE_transporter"/>
</dbReference>
<proteinExistence type="predicted"/>
<dbReference type="InterPro" id="IPR036721">
    <property type="entry name" value="RCK_C_sf"/>
</dbReference>
<dbReference type="InterPro" id="IPR006037">
    <property type="entry name" value="RCK_C"/>
</dbReference>
<dbReference type="GO" id="GO:0006813">
    <property type="term" value="P:potassium ion transport"/>
    <property type="evidence" value="ECO:0007669"/>
    <property type="project" value="InterPro"/>
</dbReference>
<dbReference type="InterPro" id="IPR026278">
    <property type="entry name" value="KhtT"/>
</dbReference>
<sequence length="160" mass="17262">MDIREVQLPGIGLRYEFATADRDRLAVIAKRTGDFEVYRYDNGDPDAADPLFRLTGEEAEGLAQILGAPRIVERFAELTREVSGIDAGQIRIRPGTAFVDRPLGESQIRTRTGASIVAVLRGEAVLPSPMPADVLRAGDVLVVIGTEAGLTAAEFILDRG</sequence>
<organism evidence="1 2">
    <name type="scientific">Mycolicibacterium fallax</name>
    <name type="common">Mycobacterium fallax</name>
    <dbReference type="NCBI Taxonomy" id="1793"/>
    <lineage>
        <taxon>Bacteria</taxon>
        <taxon>Bacillati</taxon>
        <taxon>Actinomycetota</taxon>
        <taxon>Actinomycetes</taxon>
        <taxon>Mycobacteriales</taxon>
        <taxon>Mycobacteriaceae</taxon>
        <taxon>Mycolicibacterium</taxon>
    </lineage>
</organism>
<evidence type="ECO:0000313" key="1">
    <source>
        <dbReference type="EMBL" id="ORV04820.1"/>
    </source>
</evidence>
<dbReference type="PANTHER" id="PTHR30445">
    <property type="entry name" value="K(+)_H(+) ANTIPORTER SUBUNIT KHTT"/>
    <property type="match status" value="1"/>
</dbReference>
<dbReference type="GO" id="GO:0008324">
    <property type="term" value="F:monoatomic cation transmembrane transporter activity"/>
    <property type="evidence" value="ECO:0007669"/>
    <property type="project" value="InterPro"/>
</dbReference>
<accession>A0A1X1RG31</accession>
<dbReference type="InterPro" id="IPR058776">
    <property type="entry name" value="KhtT-like_N"/>
</dbReference>
<reference evidence="1 2" key="1">
    <citation type="submission" date="2016-01" db="EMBL/GenBank/DDBJ databases">
        <title>The new phylogeny of the genus Mycobacterium.</title>
        <authorList>
            <person name="Tarcisio F."/>
            <person name="Conor M."/>
            <person name="Antonella G."/>
            <person name="Elisabetta G."/>
            <person name="Giulia F.S."/>
            <person name="Sara T."/>
            <person name="Anna F."/>
            <person name="Clotilde B."/>
            <person name="Roberto B."/>
            <person name="Veronica D.S."/>
            <person name="Fabio R."/>
            <person name="Monica P."/>
            <person name="Olivier J."/>
            <person name="Enrico T."/>
            <person name="Nicola S."/>
        </authorList>
    </citation>
    <scope>NUCLEOTIDE SEQUENCE [LARGE SCALE GENOMIC DNA]</scope>
    <source>
        <strain evidence="1 2">DSM 44179</strain>
    </source>
</reference>
<dbReference type="Proteomes" id="UP000193484">
    <property type="component" value="Unassembled WGS sequence"/>
</dbReference>
<evidence type="ECO:0000313" key="2">
    <source>
        <dbReference type="Proteomes" id="UP000193484"/>
    </source>
</evidence>
<protein>
    <submittedName>
        <fullName evidence="1">Potassium transporter TrkA</fullName>
    </submittedName>
</protein>
<dbReference type="PIRSF" id="PIRSF005028">
    <property type="entry name" value="KhtT"/>
    <property type="match status" value="1"/>
</dbReference>
<dbReference type="AlphaFoldDB" id="A0A1X1RG31"/>
<dbReference type="OrthoDB" id="5242677at2"/>
<dbReference type="RefSeq" id="WP_085094847.1">
    <property type="nucleotide sequence ID" value="NZ_AP022603.1"/>
</dbReference>
<dbReference type="EMBL" id="LQOJ01000029">
    <property type="protein sequence ID" value="ORV04820.1"/>
    <property type="molecule type" value="Genomic_DNA"/>
</dbReference>
<dbReference type="SUPFAM" id="SSF116726">
    <property type="entry name" value="TrkA C-terminal domain-like"/>
    <property type="match status" value="1"/>
</dbReference>
<dbReference type="PANTHER" id="PTHR30445:SF8">
    <property type="entry name" value="K(+)_H(+) ANTIPORTER SUBUNIT KHTT"/>
    <property type="match status" value="1"/>
</dbReference>
<keyword evidence="2" id="KW-1185">Reference proteome</keyword>
<comment type="caution">
    <text evidence="1">The sequence shown here is derived from an EMBL/GenBank/DDBJ whole genome shotgun (WGS) entry which is preliminary data.</text>
</comment>
<name>A0A1X1RG31_MYCFA</name>
<dbReference type="PROSITE" id="PS51202">
    <property type="entry name" value="RCK_C"/>
    <property type="match status" value="1"/>
</dbReference>
<dbReference type="Pfam" id="PF25991">
    <property type="entry name" value="KhtT_N"/>
    <property type="match status" value="1"/>
</dbReference>